<gene>
    <name evidence="2" type="ORF">PMIN01_00802</name>
</gene>
<comment type="caution">
    <text evidence="2">The sequence shown here is derived from an EMBL/GenBank/DDBJ whole genome shotgun (WGS) entry which is preliminary data.</text>
</comment>
<reference evidence="2" key="1">
    <citation type="journal article" date="2020" name="Mol. Plant Microbe Interact.">
        <title>Genome Sequence of the Biocontrol Agent Coniothyrium minitans strain Conio (IMI 134523).</title>
        <authorList>
            <person name="Patel D."/>
            <person name="Shittu T.A."/>
            <person name="Baroncelli R."/>
            <person name="Muthumeenakshi S."/>
            <person name="Osborne T.H."/>
            <person name="Janganan T.K."/>
            <person name="Sreenivasaprasad S."/>
        </authorList>
    </citation>
    <scope>NUCLEOTIDE SEQUENCE</scope>
    <source>
        <strain evidence="2">Conio</strain>
    </source>
</reference>
<dbReference type="Proteomes" id="UP000756921">
    <property type="component" value="Unassembled WGS sequence"/>
</dbReference>
<evidence type="ECO:0000256" key="1">
    <source>
        <dbReference type="SAM" id="MobiDB-lite"/>
    </source>
</evidence>
<dbReference type="EMBL" id="WJXW01000001">
    <property type="protein sequence ID" value="KAF9741263.1"/>
    <property type="molecule type" value="Genomic_DNA"/>
</dbReference>
<feature type="compositionally biased region" description="Polar residues" evidence="1">
    <location>
        <begin position="57"/>
        <end position="66"/>
    </location>
</feature>
<accession>A0A9P6KVS5</accession>
<feature type="region of interest" description="Disordered" evidence="1">
    <location>
        <begin position="53"/>
        <end position="74"/>
    </location>
</feature>
<dbReference type="AlphaFoldDB" id="A0A9P6KVS5"/>
<keyword evidence="3" id="KW-1185">Reference proteome</keyword>
<proteinExistence type="predicted"/>
<evidence type="ECO:0000313" key="3">
    <source>
        <dbReference type="Proteomes" id="UP000756921"/>
    </source>
</evidence>
<name>A0A9P6KVS5_9PLEO</name>
<protein>
    <submittedName>
        <fullName evidence="2">Uncharacterized protein</fullName>
    </submittedName>
</protein>
<organism evidence="2 3">
    <name type="scientific">Paraphaeosphaeria minitans</name>
    <dbReference type="NCBI Taxonomy" id="565426"/>
    <lineage>
        <taxon>Eukaryota</taxon>
        <taxon>Fungi</taxon>
        <taxon>Dikarya</taxon>
        <taxon>Ascomycota</taxon>
        <taxon>Pezizomycotina</taxon>
        <taxon>Dothideomycetes</taxon>
        <taxon>Pleosporomycetidae</taxon>
        <taxon>Pleosporales</taxon>
        <taxon>Massarineae</taxon>
        <taxon>Didymosphaeriaceae</taxon>
        <taxon>Paraphaeosphaeria</taxon>
    </lineage>
</organism>
<evidence type="ECO:0000313" key="2">
    <source>
        <dbReference type="EMBL" id="KAF9741263.1"/>
    </source>
</evidence>
<sequence length="251" mass="27967">MYQTRPSRSSWHRVCPSYASYKTTLSEANNNFTSMCAPSPSHSLSPTAQRIPIPTIRSPTRSNSRTGPKRFPAVDSQPALFTHLPRSSCWVELASQQAAGTHTVRAGQSLLVPHLGYKAVSSHKPTATLLKHTPRPSDVSAHPQFTWLSLSPQLTVVLHCPLHGSRVHTPLSQYALVTPGFWSWSLHFVPHAPQLFTSSSAFVQFPAGTQPVSRCNLKEKHAYRCIDFVKAVHMLHLDWRLLTSSCWTTVR</sequence>